<gene>
    <name evidence="2" type="ORF">L596_027264</name>
</gene>
<dbReference type="GO" id="GO:0006508">
    <property type="term" value="P:proteolysis"/>
    <property type="evidence" value="ECO:0007669"/>
    <property type="project" value="InterPro"/>
</dbReference>
<comment type="caution">
    <text evidence="2">The sequence shown here is derived from an EMBL/GenBank/DDBJ whole genome shotgun (WGS) entry which is preliminary data.</text>
</comment>
<feature type="region of interest" description="Disordered" evidence="1">
    <location>
        <begin position="100"/>
        <end position="190"/>
    </location>
</feature>
<keyword evidence="3" id="KW-1185">Reference proteome</keyword>
<evidence type="ECO:0000256" key="1">
    <source>
        <dbReference type="SAM" id="MobiDB-lite"/>
    </source>
</evidence>
<reference evidence="2 3" key="1">
    <citation type="journal article" date="2015" name="Genome Biol.">
        <title>Comparative genomics of Steinernema reveals deeply conserved gene regulatory networks.</title>
        <authorList>
            <person name="Dillman A.R."/>
            <person name="Macchietto M."/>
            <person name="Porter C.F."/>
            <person name="Rogers A."/>
            <person name="Williams B."/>
            <person name="Antoshechkin I."/>
            <person name="Lee M.M."/>
            <person name="Goodwin Z."/>
            <person name="Lu X."/>
            <person name="Lewis E.E."/>
            <person name="Goodrich-Blair H."/>
            <person name="Stock S.P."/>
            <person name="Adams B.J."/>
            <person name="Sternberg P.W."/>
            <person name="Mortazavi A."/>
        </authorList>
    </citation>
    <scope>NUCLEOTIDE SEQUENCE [LARGE SCALE GENOMIC DNA]</scope>
    <source>
        <strain evidence="2 3">ALL</strain>
    </source>
</reference>
<sequence>MSFELGYPDMALDDQMLDEYYKDVVVKEDDSYPEMIQRVQQWDMKRKFEKILEPTDFEDFRFNAPFVNAAFTQSKNRVSFPVGYLIPPGFDLKFPGLHELRRRGPRHRPRNDPRIRHQRRSARQVRKQGQLVGRRDQEAVRRAQRVHEEAVQRIRSPQDREIRERREHHLGEHRGQRRREGDLPGVSEVP</sequence>
<feature type="compositionally biased region" description="Basic and acidic residues" evidence="1">
    <location>
        <begin position="133"/>
        <end position="182"/>
    </location>
</feature>
<dbReference type="Gene3D" id="1.10.1380.10">
    <property type="entry name" value="Neutral endopeptidase , domain2"/>
    <property type="match status" value="1"/>
</dbReference>
<evidence type="ECO:0000313" key="3">
    <source>
        <dbReference type="Proteomes" id="UP000298663"/>
    </source>
</evidence>
<dbReference type="InterPro" id="IPR042089">
    <property type="entry name" value="Peptidase_M13_dom_2"/>
</dbReference>
<dbReference type="OrthoDB" id="6475849at2759"/>
<proteinExistence type="predicted"/>
<dbReference type="PROSITE" id="PS51885">
    <property type="entry name" value="NEPRILYSIN"/>
    <property type="match status" value="1"/>
</dbReference>
<name>A0A4U5M3S7_STECR</name>
<dbReference type="Gene3D" id="3.40.390.10">
    <property type="entry name" value="Collagenase (Catalytic Domain)"/>
    <property type="match status" value="1"/>
</dbReference>
<feature type="compositionally biased region" description="Basic residues" evidence="1">
    <location>
        <begin position="100"/>
        <end position="109"/>
    </location>
</feature>
<dbReference type="GO" id="GO:0004222">
    <property type="term" value="F:metalloendopeptidase activity"/>
    <property type="evidence" value="ECO:0007669"/>
    <property type="project" value="InterPro"/>
</dbReference>
<organism evidence="2 3">
    <name type="scientific">Steinernema carpocapsae</name>
    <name type="common">Entomopathogenic nematode</name>
    <dbReference type="NCBI Taxonomy" id="34508"/>
    <lineage>
        <taxon>Eukaryota</taxon>
        <taxon>Metazoa</taxon>
        <taxon>Ecdysozoa</taxon>
        <taxon>Nematoda</taxon>
        <taxon>Chromadorea</taxon>
        <taxon>Rhabditida</taxon>
        <taxon>Tylenchina</taxon>
        <taxon>Panagrolaimomorpha</taxon>
        <taxon>Strongyloidoidea</taxon>
        <taxon>Steinernematidae</taxon>
        <taxon>Steinernema</taxon>
    </lineage>
</organism>
<dbReference type="EMBL" id="AZBU02000010">
    <property type="protein sequence ID" value="TKR63431.1"/>
    <property type="molecule type" value="Genomic_DNA"/>
</dbReference>
<dbReference type="Proteomes" id="UP000298663">
    <property type="component" value="Unassembled WGS sequence"/>
</dbReference>
<evidence type="ECO:0000313" key="2">
    <source>
        <dbReference type="EMBL" id="TKR63431.1"/>
    </source>
</evidence>
<feature type="compositionally biased region" description="Basic residues" evidence="1">
    <location>
        <begin position="116"/>
        <end position="126"/>
    </location>
</feature>
<evidence type="ECO:0008006" key="4">
    <source>
        <dbReference type="Google" id="ProtNLM"/>
    </source>
</evidence>
<dbReference type="SUPFAM" id="SSF55486">
    <property type="entry name" value="Metalloproteases ('zincins'), catalytic domain"/>
    <property type="match status" value="1"/>
</dbReference>
<reference evidence="2 3" key="2">
    <citation type="journal article" date="2019" name="G3 (Bethesda)">
        <title>Hybrid Assembly of the Genome of the Entomopathogenic Nematode Steinernema carpocapsae Identifies the X-Chromosome.</title>
        <authorList>
            <person name="Serra L."/>
            <person name="Macchietto M."/>
            <person name="Macias-Munoz A."/>
            <person name="McGill C.J."/>
            <person name="Rodriguez I.M."/>
            <person name="Rodriguez B."/>
            <person name="Murad R."/>
            <person name="Mortazavi A."/>
        </authorList>
    </citation>
    <scope>NUCLEOTIDE SEQUENCE [LARGE SCALE GENOMIC DNA]</scope>
    <source>
        <strain evidence="2 3">ALL</strain>
    </source>
</reference>
<protein>
    <recommendedName>
        <fullName evidence="4">Peptidase M13 N-terminal domain-containing protein</fullName>
    </recommendedName>
</protein>
<dbReference type="InterPro" id="IPR000718">
    <property type="entry name" value="Peptidase_M13"/>
</dbReference>
<dbReference type="STRING" id="34508.A0A4U5M3S7"/>
<accession>A0A4U5M3S7</accession>
<dbReference type="InterPro" id="IPR024079">
    <property type="entry name" value="MetalloPept_cat_dom_sf"/>
</dbReference>
<dbReference type="AlphaFoldDB" id="A0A4U5M3S7"/>